<gene>
    <name evidence="12" type="primary">GOT2</name>
</gene>
<evidence type="ECO:0000256" key="3">
    <source>
        <dbReference type="ARBA" id="ARBA00007441"/>
    </source>
</evidence>
<dbReference type="Pfam" id="PF00155">
    <property type="entry name" value="Aminotran_1_2"/>
    <property type="match status" value="1"/>
</dbReference>
<dbReference type="InterPro" id="IPR015422">
    <property type="entry name" value="PyrdxlP-dep_Trfase_small"/>
</dbReference>
<dbReference type="FunFam" id="3.40.640.10:FF:000026">
    <property type="entry name" value="Aspartate aminotransferase"/>
    <property type="match status" value="1"/>
</dbReference>
<dbReference type="Ensembl" id="ENSOTST00005081954.2">
    <property type="protein sequence ID" value="ENSOTSP00005075657.2"/>
    <property type="gene ID" value="ENSOTSG00005020287.2"/>
</dbReference>
<evidence type="ECO:0000256" key="2">
    <source>
        <dbReference type="ARBA" id="ARBA00004305"/>
    </source>
</evidence>
<evidence type="ECO:0000313" key="12">
    <source>
        <dbReference type="Ensembl" id="ENSOTSP00005075657.2"/>
    </source>
</evidence>
<dbReference type="FunFam" id="3.90.1150.10:FF:000160">
    <property type="entry name" value="Similar to aspartate aminotransferase"/>
    <property type="match status" value="1"/>
</dbReference>
<dbReference type="GO" id="GO:0005759">
    <property type="term" value="C:mitochondrial matrix"/>
    <property type="evidence" value="ECO:0007669"/>
    <property type="project" value="UniProtKB-SubCell"/>
</dbReference>
<dbReference type="PANTHER" id="PTHR11879">
    <property type="entry name" value="ASPARTATE AMINOTRANSFERASE"/>
    <property type="match status" value="1"/>
</dbReference>
<feature type="domain" description="Aminotransferase class I/classII large" evidence="11">
    <location>
        <begin position="55"/>
        <end position="422"/>
    </location>
</feature>
<dbReference type="GO" id="GO:0006533">
    <property type="term" value="P:L-aspartate catabolic process"/>
    <property type="evidence" value="ECO:0007669"/>
    <property type="project" value="TreeGrafter"/>
</dbReference>
<dbReference type="PROSITE" id="PS00105">
    <property type="entry name" value="AA_TRANSFER_CLASS_1"/>
    <property type="match status" value="1"/>
</dbReference>
<evidence type="ECO:0000256" key="7">
    <source>
        <dbReference type="ARBA" id="ARBA00022898"/>
    </source>
</evidence>
<dbReference type="InterPro" id="IPR004838">
    <property type="entry name" value="NHTrfase_class1_PyrdxlP-BS"/>
</dbReference>
<evidence type="ECO:0000256" key="9">
    <source>
        <dbReference type="ARBA" id="ARBA00049185"/>
    </source>
</evidence>
<dbReference type="GO" id="GO:0030170">
    <property type="term" value="F:pyridoxal phosphate binding"/>
    <property type="evidence" value="ECO:0007669"/>
    <property type="project" value="InterPro"/>
</dbReference>
<keyword evidence="8" id="KW-0496">Mitochondrion</keyword>
<name>A0A8C8M9K6_ONCTS</name>
<dbReference type="GeneTree" id="ENSGT00950000183082"/>
<evidence type="ECO:0000256" key="10">
    <source>
        <dbReference type="RuleBase" id="RU000480"/>
    </source>
</evidence>
<comment type="subcellular location">
    <subcellularLocation>
        <location evidence="2">Mitochondrion matrix</location>
    </subcellularLocation>
</comment>
<evidence type="ECO:0000256" key="5">
    <source>
        <dbReference type="ARBA" id="ARBA00022576"/>
    </source>
</evidence>
<dbReference type="Proteomes" id="UP000694402">
    <property type="component" value="Unassembled WGS sequence"/>
</dbReference>
<dbReference type="PANTHER" id="PTHR11879:SF22">
    <property type="entry name" value="ASPARTATE AMINOTRANSFERASE, MITOCHONDRIAL"/>
    <property type="match status" value="1"/>
</dbReference>
<comment type="catalytic activity">
    <reaction evidence="9 10">
        <text>L-aspartate + 2-oxoglutarate = oxaloacetate + L-glutamate</text>
        <dbReference type="Rhea" id="RHEA:21824"/>
        <dbReference type="ChEBI" id="CHEBI:16452"/>
        <dbReference type="ChEBI" id="CHEBI:16810"/>
        <dbReference type="ChEBI" id="CHEBI:29985"/>
        <dbReference type="ChEBI" id="CHEBI:29991"/>
        <dbReference type="EC" id="2.6.1.1"/>
    </reaction>
</comment>
<comment type="subunit">
    <text evidence="4 10">Homodimer.</text>
</comment>
<comment type="similarity">
    <text evidence="3">Belongs to the class-I pyridoxal-phosphate-dependent aminotransferase family.</text>
</comment>
<keyword evidence="6 10" id="KW-0808">Transferase</keyword>
<evidence type="ECO:0000259" key="11">
    <source>
        <dbReference type="Pfam" id="PF00155"/>
    </source>
</evidence>
<dbReference type="CDD" id="cd00609">
    <property type="entry name" value="AAT_like"/>
    <property type="match status" value="1"/>
</dbReference>
<evidence type="ECO:0000313" key="13">
    <source>
        <dbReference type="Proteomes" id="UP000694402"/>
    </source>
</evidence>
<proteinExistence type="inferred from homology"/>
<reference evidence="12" key="1">
    <citation type="submission" date="2025-08" db="UniProtKB">
        <authorList>
            <consortium name="Ensembl"/>
        </authorList>
    </citation>
    <scope>IDENTIFICATION</scope>
</reference>
<dbReference type="Gene3D" id="3.90.1150.10">
    <property type="entry name" value="Aspartate Aminotransferase, domain 1"/>
    <property type="match status" value="1"/>
</dbReference>
<sequence>MALLKSSKIISTVGLHPPLGILSIRASSWWSEVQMGPPDPILGVSEAYKRDTNPKKINLGVGAYRDDQGKPYVLSCVRKAEAQIAAKKLDKEYLAIGGLGDFTKACAKLALGDDNEVIKSGRNITVQTISGTGSLRIGANFLSRFHTEARDVYLPKPSWGNHTPIFRDAGMQLKAYTYYDPKTCGFDFQGALNDISKIPEKSVIMLHACAHNPTGVDPRPEQWKEIADLVKKRNLLVFFDMAYQGFASGDIDRDAWAVRYFIEQGHNIVLSQSFAKNMGLYGERVGGFTVVCKDAEEAKRVESQLKILIRPIYSNPPMNGARIAATILNTPDLYKEWLGEVHGMANRIITMRELLVANLKKEGSTRNWKHVIDQIGMFCFTGLKPEQVERLTKEFSIYMTKDGRISMAGVTSGNVGYLAQGIHAVTK</sequence>
<keyword evidence="13" id="KW-1185">Reference proteome</keyword>
<protein>
    <recommendedName>
        <fullName evidence="10">Aspartate aminotransferase</fullName>
        <ecNumber evidence="10">2.6.1.1</ecNumber>
    </recommendedName>
</protein>
<dbReference type="PRINTS" id="PR00799">
    <property type="entry name" value="TRANSAMINASE"/>
</dbReference>
<reference evidence="12" key="2">
    <citation type="submission" date="2025-09" db="UniProtKB">
        <authorList>
            <consortium name="Ensembl"/>
        </authorList>
    </citation>
    <scope>IDENTIFICATION</scope>
</reference>
<keyword evidence="7" id="KW-0663">Pyridoxal phosphate</keyword>
<comment type="miscellaneous">
    <text evidence="10">In eukaryotes there are cytoplasmic, mitochondrial and chloroplastic isozymes.</text>
</comment>
<dbReference type="Gene3D" id="3.40.640.10">
    <property type="entry name" value="Type I PLP-dependent aspartate aminotransferase-like (Major domain)"/>
    <property type="match status" value="1"/>
</dbReference>
<evidence type="ECO:0000256" key="1">
    <source>
        <dbReference type="ARBA" id="ARBA00001933"/>
    </source>
</evidence>
<keyword evidence="5 10" id="KW-0032">Aminotransferase</keyword>
<evidence type="ECO:0000256" key="4">
    <source>
        <dbReference type="ARBA" id="ARBA00011738"/>
    </source>
</evidence>
<comment type="cofactor">
    <cofactor evidence="1">
        <name>pyridoxal 5'-phosphate</name>
        <dbReference type="ChEBI" id="CHEBI:597326"/>
    </cofactor>
</comment>
<dbReference type="EC" id="2.6.1.1" evidence="10"/>
<dbReference type="AlphaFoldDB" id="A0A8C8M9K6"/>
<evidence type="ECO:0000256" key="8">
    <source>
        <dbReference type="ARBA" id="ARBA00023128"/>
    </source>
</evidence>
<dbReference type="InterPro" id="IPR015421">
    <property type="entry name" value="PyrdxlP-dep_Trfase_major"/>
</dbReference>
<dbReference type="InterPro" id="IPR015424">
    <property type="entry name" value="PyrdxlP-dep_Trfase"/>
</dbReference>
<organism evidence="12 13">
    <name type="scientific">Oncorhynchus tshawytscha</name>
    <name type="common">Chinook salmon</name>
    <name type="synonym">Salmo tshawytscha</name>
    <dbReference type="NCBI Taxonomy" id="74940"/>
    <lineage>
        <taxon>Eukaryota</taxon>
        <taxon>Metazoa</taxon>
        <taxon>Chordata</taxon>
        <taxon>Craniata</taxon>
        <taxon>Vertebrata</taxon>
        <taxon>Euteleostomi</taxon>
        <taxon>Actinopterygii</taxon>
        <taxon>Neopterygii</taxon>
        <taxon>Teleostei</taxon>
        <taxon>Protacanthopterygii</taxon>
        <taxon>Salmoniformes</taxon>
        <taxon>Salmonidae</taxon>
        <taxon>Salmoninae</taxon>
        <taxon>Oncorhynchus</taxon>
    </lineage>
</organism>
<dbReference type="GO" id="GO:0004069">
    <property type="term" value="F:L-aspartate:2-oxoglutarate aminotransferase activity"/>
    <property type="evidence" value="ECO:0007669"/>
    <property type="project" value="UniProtKB-EC"/>
</dbReference>
<accession>A0A8C8M9K6</accession>
<dbReference type="InterPro" id="IPR000796">
    <property type="entry name" value="Asp_trans"/>
</dbReference>
<dbReference type="InterPro" id="IPR004839">
    <property type="entry name" value="Aminotransferase_I/II_large"/>
</dbReference>
<evidence type="ECO:0000256" key="6">
    <source>
        <dbReference type="ARBA" id="ARBA00022679"/>
    </source>
</evidence>
<dbReference type="FunFam" id="3.90.1150.10:FF:000001">
    <property type="entry name" value="Aspartate aminotransferase"/>
    <property type="match status" value="1"/>
</dbReference>
<dbReference type="SUPFAM" id="SSF53383">
    <property type="entry name" value="PLP-dependent transferases"/>
    <property type="match status" value="1"/>
</dbReference>
<dbReference type="NCBIfam" id="NF006719">
    <property type="entry name" value="PRK09257.1"/>
    <property type="match status" value="1"/>
</dbReference>